<sequence length="177" mass="20847">MSWRFIFHHRDHALLELDREGRRKPGKADLVCLVEAEEEAEAAAAEKREKYKRKNKSSQEDPGLVAWHPGTPDIVTRSPQGLDRSVLVETDQEMDRLWQKKRRAALISYAHTERAVVKLQSLVRMWRIHWRYCQVLNAIYIIQYRWQCHNCQTCALLRGHCVVTATHLQFHIEIINP</sequence>
<gene>
    <name evidence="1" type="ORF">J1605_021127</name>
</gene>
<evidence type="ECO:0008006" key="3">
    <source>
        <dbReference type="Google" id="ProtNLM"/>
    </source>
</evidence>
<dbReference type="Proteomes" id="UP001159641">
    <property type="component" value="Unassembled WGS sequence"/>
</dbReference>
<dbReference type="PANTHER" id="PTHR21633">
    <property type="entry name" value="IQ MOTIF CONTAINING F"/>
    <property type="match status" value="1"/>
</dbReference>
<accession>A0AB34HJG6</accession>
<proteinExistence type="predicted"/>
<evidence type="ECO:0000313" key="1">
    <source>
        <dbReference type="EMBL" id="KAJ8790699.1"/>
    </source>
</evidence>
<dbReference type="GO" id="GO:0005516">
    <property type="term" value="F:calmodulin binding"/>
    <property type="evidence" value="ECO:0007669"/>
    <property type="project" value="TreeGrafter"/>
</dbReference>
<reference evidence="1 2" key="1">
    <citation type="submission" date="2022-11" db="EMBL/GenBank/DDBJ databases">
        <title>Whole genome sequence of Eschrichtius robustus ER-17-0199.</title>
        <authorList>
            <person name="Bruniche-Olsen A."/>
            <person name="Black A.N."/>
            <person name="Fields C.J."/>
            <person name="Walden K."/>
            <person name="Dewoody J.A."/>
        </authorList>
    </citation>
    <scope>NUCLEOTIDE SEQUENCE [LARGE SCALE GENOMIC DNA]</scope>
    <source>
        <strain evidence="1">ER-17-0199</strain>
        <tissue evidence="1">Blubber</tissue>
    </source>
</reference>
<keyword evidence="2" id="KW-1185">Reference proteome</keyword>
<dbReference type="AlphaFoldDB" id="A0AB34HJG6"/>
<name>A0AB34HJG6_ESCRO</name>
<dbReference type="InterPro" id="IPR039887">
    <property type="entry name" value="IQCF"/>
</dbReference>
<dbReference type="EMBL" id="JAIQCJ010001330">
    <property type="protein sequence ID" value="KAJ8790699.1"/>
    <property type="molecule type" value="Genomic_DNA"/>
</dbReference>
<dbReference type="PANTHER" id="PTHR21633:SF4">
    <property type="entry name" value="IQ DOMAIN-CONTAINING PROTEIN F2"/>
    <property type="match status" value="1"/>
</dbReference>
<protein>
    <recommendedName>
        <fullName evidence="3">IQ domain-containing protein F2</fullName>
    </recommendedName>
</protein>
<evidence type="ECO:0000313" key="2">
    <source>
        <dbReference type="Proteomes" id="UP001159641"/>
    </source>
</evidence>
<comment type="caution">
    <text evidence="1">The sequence shown here is derived from an EMBL/GenBank/DDBJ whole genome shotgun (WGS) entry which is preliminary data.</text>
</comment>
<organism evidence="1 2">
    <name type="scientific">Eschrichtius robustus</name>
    <name type="common">California gray whale</name>
    <name type="synonym">Eschrichtius gibbosus</name>
    <dbReference type="NCBI Taxonomy" id="9764"/>
    <lineage>
        <taxon>Eukaryota</taxon>
        <taxon>Metazoa</taxon>
        <taxon>Chordata</taxon>
        <taxon>Craniata</taxon>
        <taxon>Vertebrata</taxon>
        <taxon>Euteleostomi</taxon>
        <taxon>Mammalia</taxon>
        <taxon>Eutheria</taxon>
        <taxon>Laurasiatheria</taxon>
        <taxon>Artiodactyla</taxon>
        <taxon>Whippomorpha</taxon>
        <taxon>Cetacea</taxon>
        <taxon>Mysticeti</taxon>
        <taxon>Eschrichtiidae</taxon>
        <taxon>Eschrichtius</taxon>
    </lineage>
</organism>